<dbReference type="HOGENOM" id="CLU_028523_0_0_5"/>
<evidence type="ECO:0008006" key="5">
    <source>
        <dbReference type="Google" id="ProtNLM"/>
    </source>
</evidence>
<dbReference type="AlphaFoldDB" id="D7A9Y6"/>
<protein>
    <recommendedName>
        <fullName evidence="5">LarC family nickel insertion protein</fullName>
    </recommendedName>
</protein>
<evidence type="ECO:0000256" key="1">
    <source>
        <dbReference type="ARBA" id="ARBA00022596"/>
    </source>
</evidence>
<dbReference type="PANTHER" id="PTHR36566:SF1">
    <property type="entry name" value="PYRIDINIUM-3,5-BISTHIOCARBOXYLIC ACID MONONUCLEOTIDE NICKEL INSERTION PROTEIN"/>
    <property type="match status" value="1"/>
</dbReference>
<evidence type="ECO:0000256" key="2">
    <source>
        <dbReference type="SAM" id="MobiDB-lite"/>
    </source>
</evidence>
<name>D7A9Y6_ANCN5</name>
<dbReference type="STRING" id="639283.Snov_3499"/>
<feature type="region of interest" description="Disordered" evidence="2">
    <location>
        <begin position="397"/>
        <end position="428"/>
    </location>
</feature>
<sequence>MTSGGARRIHLDPVGGVAGDMFVAALVDAFPDLRDRVLEDCRAVLPEGAGEPFLTEGESGAVRALRFGLATGHGHAHEHGHAHAHAEAHAHSHDHGHAHAHAEAHAHHAHDHGQHDHGHGAGTYLDMLARIERASLHPGTARQASAILGIIARAEAAIHRLPVEEVNFHEIADWDSLLDVVAAGSLAAALDGAQWTVAPLPLGGGMVKTQHGLLPVPAPATAAILETYDWRDDGVAGERVTPTGAAIIRHLAKPGRPVSGRLVASGTGAGTRRLPGMPNVLRVLAFEEDGIETDRVAVIEFEIDDMTGEEIGTACEFLRAQEGVLDVSLAHRFGKKGRPVVSLRLLAKPEATDAVARACFAQTSTIGLRLTEARRLTLARAADDVDGVAIKCVQRPGGATSKAESDALTGATLAERRAAKRRAEQGDE</sequence>
<dbReference type="Gene3D" id="3.30.70.1380">
    <property type="entry name" value="Transcriptional regulatory protein pf0864 domain like"/>
    <property type="match status" value="1"/>
</dbReference>
<proteinExistence type="predicted"/>
<evidence type="ECO:0000313" key="4">
    <source>
        <dbReference type="Proteomes" id="UP000006633"/>
    </source>
</evidence>
<feature type="compositionally biased region" description="Basic and acidic residues" evidence="2">
    <location>
        <begin position="414"/>
        <end position="428"/>
    </location>
</feature>
<organism evidence="3 4">
    <name type="scientific">Ancylobacter novellus (strain ATCC 8093 / DSM 506 / JCM 20403 / CCM 1077 / IAM 12100 / NBRC 12443 / NCIMB 10456)</name>
    <name type="common">Starkeya novella</name>
    <dbReference type="NCBI Taxonomy" id="639283"/>
    <lineage>
        <taxon>Bacteria</taxon>
        <taxon>Pseudomonadati</taxon>
        <taxon>Pseudomonadota</taxon>
        <taxon>Alphaproteobacteria</taxon>
        <taxon>Hyphomicrobiales</taxon>
        <taxon>Xanthobacteraceae</taxon>
        <taxon>Ancylobacter</taxon>
    </lineage>
</organism>
<keyword evidence="1" id="KW-0533">Nickel</keyword>
<gene>
    <name evidence="3" type="ordered locus">Snov_3499</name>
</gene>
<reference evidence="3 4" key="1">
    <citation type="journal article" date="2012" name="Stand. Genomic Sci.">
        <title>Complete genome sequence of the facultatively chemolithoautotrophic and methylotrophic alpha Proteobacterium Starkeya novella type strain (ATCC 8093(T)).</title>
        <authorList>
            <person name="Kappler U."/>
            <person name="Davenport K."/>
            <person name="Beatson S."/>
            <person name="Lucas S."/>
            <person name="Lapidus A."/>
            <person name="Copeland A."/>
            <person name="Berry K.W."/>
            <person name="Glavina Del Rio T."/>
            <person name="Hammon N."/>
            <person name="Dalin E."/>
            <person name="Tice H."/>
            <person name="Pitluck S."/>
            <person name="Richardson P."/>
            <person name="Bruce D."/>
            <person name="Goodwin L.A."/>
            <person name="Han C."/>
            <person name="Tapia R."/>
            <person name="Detter J.C."/>
            <person name="Chang Y.J."/>
            <person name="Jeffries C.D."/>
            <person name="Land M."/>
            <person name="Hauser L."/>
            <person name="Kyrpides N.C."/>
            <person name="Goker M."/>
            <person name="Ivanova N."/>
            <person name="Klenk H.P."/>
            <person name="Woyke T."/>
        </authorList>
    </citation>
    <scope>NUCLEOTIDE SEQUENCE [LARGE SCALE GENOMIC DNA]</scope>
    <source>
        <strain evidence="4">ATCC 8093 / DSM 506 / JCM 20403 / CCM 1077 / IAM 12100 / NBRC 12443 / NCIMB 10456</strain>
    </source>
</reference>
<dbReference type="RefSeq" id="WP_013168274.1">
    <property type="nucleotide sequence ID" value="NC_014217.1"/>
</dbReference>
<accession>D7A9Y6</accession>
<keyword evidence="4" id="KW-1185">Reference proteome</keyword>
<feature type="region of interest" description="Disordered" evidence="2">
    <location>
        <begin position="72"/>
        <end position="121"/>
    </location>
</feature>
<dbReference type="EMBL" id="CP002026">
    <property type="protein sequence ID" value="ADH90773.1"/>
    <property type="molecule type" value="Genomic_DNA"/>
</dbReference>
<dbReference type="KEGG" id="sno:Snov_3499"/>
<dbReference type="OrthoDB" id="9765625at2"/>
<dbReference type="eggNOG" id="COG1641">
    <property type="taxonomic scope" value="Bacteria"/>
</dbReference>
<dbReference type="Proteomes" id="UP000006633">
    <property type="component" value="Chromosome"/>
</dbReference>
<feature type="compositionally biased region" description="Basic and acidic residues" evidence="2">
    <location>
        <begin position="75"/>
        <end position="119"/>
    </location>
</feature>
<dbReference type="InterPro" id="IPR002822">
    <property type="entry name" value="Ni_insertion"/>
</dbReference>
<dbReference type="Pfam" id="PF01969">
    <property type="entry name" value="Ni_insertion"/>
    <property type="match status" value="1"/>
</dbReference>
<evidence type="ECO:0000313" key="3">
    <source>
        <dbReference type="EMBL" id="ADH90773.1"/>
    </source>
</evidence>
<dbReference type="PANTHER" id="PTHR36566">
    <property type="entry name" value="NICKEL INSERTION PROTEIN-RELATED"/>
    <property type="match status" value="1"/>
</dbReference>